<proteinExistence type="predicted"/>
<dbReference type="EMBL" id="MFZM01000041">
    <property type="protein sequence ID" value="OGK22569.1"/>
    <property type="molecule type" value="Genomic_DNA"/>
</dbReference>
<gene>
    <name evidence="1" type="ORF">A3C24_05405</name>
</gene>
<comment type="caution">
    <text evidence="1">The sequence shown here is derived from an EMBL/GenBank/DDBJ whole genome shotgun (WGS) entry which is preliminary data.</text>
</comment>
<accession>A0A1F7GTZ9</accession>
<sequence>MAKEGERALHSVLAAGRGRKKDMSTRPGFFETENSLSYRDLAHMPLLFEGETHIRYHPLHGTVILPSYRPLRRGESGVDPERVIGARGEKPRETQARLRLSEYSDVETAIRGCLHVLETVGRKRGTQVHNVTAIARHIAAVVHEFSVPGMTVERVEELAGQTQEVIGATGYIAALKPNKQRIAEKMFAALEPDSLGRPINNLRTTVMLASAWTLSHEENIHASLAQVKWERFLTTLIASRGIYRHSLERMKDTLVHHLQLEPNNGGVLVPARAQLPPSEVPHIVTDIARVSRERLYPFQIKLAPYRQAGLAASYAFFGPTLQARADRFYYDKMMHSLLGDAWFEHITSFQPLPTTGIGIDDPLTARDVVSRGAFAARMIDAALLQGEQGMQGHVVREELEATGQAINIYDLVEPNMV</sequence>
<reference evidence="1 2" key="1">
    <citation type="journal article" date="2016" name="Nat. Commun.">
        <title>Thousands of microbial genomes shed light on interconnected biogeochemical processes in an aquifer system.</title>
        <authorList>
            <person name="Anantharaman K."/>
            <person name="Brown C.T."/>
            <person name="Hug L.A."/>
            <person name="Sharon I."/>
            <person name="Castelle C.J."/>
            <person name="Probst A.J."/>
            <person name="Thomas B.C."/>
            <person name="Singh A."/>
            <person name="Wilkins M.J."/>
            <person name="Karaoz U."/>
            <person name="Brodie E.L."/>
            <person name="Williams K.H."/>
            <person name="Hubbard S.S."/>
            <person name="Banfield J.F."/>
        </authorList>
    </citation>
    <scope>NUCLEOTIDE SEQUENCE [LARGE SCALE GENOMIC DNA]</scope>
</reference>
<dbReference type="AlphaFoldDB" id="A0A1F7GTZ9"/>
<name>A0A1F7GTZ9_9BACT</name>
<dbReference type="Proteomes" id="UP000177159">
    <property type="component" value="Unassembled WGS sequence"/>
</dbReference>
<evidence type="ECO:0000313" key="2">
    <source>
        <dbReference type="Proteomes" id="UP000177159"/>
    </source>
</evidence>
<protein>
    <submittedName>
        <fullName evidence="1">Uncharacterized protein</fullName>
    </submittedName>
</protein>
<organism evidence="1 2">
    <name type="scientific">Candidatus Roizmanbacteria bacterium RIFCSPHIGHO2_02_FULL_37_24</name>
    <dbReference type="NCBI Taxonomy" id="1802037"/>
    <lineage>
        <taxon>Bacteria</taxon>
        <taxon>Candidatus Roizmaniibacteriota</taxon>
    </lineage>
</organism>
<evidence type="ECO:0000313" key="1">
    <source>
        <dbReference type="EMBL" id="OGK22569.1"/>
    </source>
</evidence>